<dbReference type="GO" id="GO:0006571">
    <property type="term" value="P:tyrosine biosynthetic process"/>
    <property type="evidence" value="ECO:0007669"/>
    <property type="project" value="InterPro"/>
</dbReference>
<dbReference type="Pfam" id="PF20463">
    <property type="entry name" value="PDH_C"/>
    <property type="match status" value="1"/>
</dbReference>
<name>A0A2K1STW6_GARVA</name>
<dbReference type="InterPro" id="IPR046825">
    <property type="entry name" value="PDH_C"/>
</dbReference>
<evidence type="ECO:0000259" key="3">
    <source>
        <dbReference type="PROSITE" id="PS51176"/>
    </source>
</evidence>
<dbReference type="Pfam" id="PF02153">
    <property type="entry name" value="PDH_N"/>
    <property type="match status" value="1"/>
</dbReference>
<organism evidence="4 5">
    <name type="scientific">Gardnerella vaginalis</name>
    <dbReference type="NCBI Taxonomy" id="2702"/>
    <lineage>
        <taxon>Bacteria</taxon>
        <taxon>Bacillati</taxon>
        <taxon>Actinomycetota</taxon>
        <taxon>Actinomycetes</taxon>
        <taxon>Bifidobacteriales</taxon>
        <taxon>Bifidobacteriaceae</taxon>
        <taxon>Gardnerella</taxon>
    </lineage>
</organism>
<dbReference type="SUPFAM" id="SSF51735">
    <property type="entry name" value="NAD(P)-binding Rossmann-fold domains"/>
    <property type="match status" value="1"/>
</dbReference>
<evidence type="ECO:0000256" key="1">
    <source>
        <dbReference type="ARBA" id="ARBA00007964"/>
    </source>
</evidence>
<dbReference type="Proteomes" id="UP000236146">
    <property type="component" value="Unassembled WGS sequence"/>
</dbReference>
<dbReference type="PANTHER" id="PTHR21363:SF0">
    <property type="entry name" value="PREPHENATE DEHYDROGENASE [NADP(+)]"/>
    <property type="match status" value="1"/>
</dbReference>
<reference evidence="5" key="1">
    <citation type="submission" date="2016-10" db="EMBL/GenBank/DDBJ databases">
        <authorList>
            <person name="Bumgarner R.E."/>
            <person name="Fredricks D.N."/>
            <person name="Srinivasan S."/>
        </authorList>
    </citation>
    <scope>NUCLEOTIDE SEQUENCE [LARGE SCALE GENOMIC DNA]</scope>
    <source>
        <strain evidence="5">KA00225</strain>
    </source>
</reference>
<dbReference type="PANTHER" id="PTHR21363">
    <property type="entry name" value="PREPHENATE DEHYDROGENASE"/>
    <property type="match status" value="1"/>
</dbReference>
<dbReference type="Gene3D" id="3.40.50.720">
    <property type="entry name" value="NAD(P)-binding Rossmann-like Domain"/>
    <property type="match status" value="1"/>
</dbReference>
<dbReference type="OrthoDB" id="9802008at2"/>
<dbReference type="InterPro" id="IPR050812">
    <property type="entry name" value="Preph/Arog_dehydrog"/>
</dbReference>
<accession>A0A2K1STW6</accession>
<evidence type="ECO:0000313" key="5">
    <source>
        <dbReference type="Proteomes" id="UP000236146"/>
    </source>
</evidence>
<dbReference type="EMBL" id="MNLH01000005">
    <property type="protein sequence ID" value="PNS42991.1"/>
    <property type="molecule type" value="Genomic_DNA"/>
</dbReference>
<protein>
    <submittedName>
        <fullName evidence="4">Prephenate dehydrogenase/arogenate dehydrogenase family protein</fullName>
    </submittedName>
</protein>
<comment type="similarity">
    <text evidence="1">Belongs to the prephenate/arogenate dehydrogenase family.</text>
</comment>
<dbReference type="GO" id="GO:0070403">
    <property type="term" value="F:NAD+ binding"/>
    <property type="evidence" value="ECO:0007669"/>
    <property type="project" value="InterPro"/>
</dbReference>
<dbReference type="SUPFAM" id="SSF48179">
    <property type="entry name" value="6-phosphogluconate dehydrogenase C-terminal domain-like"/>
    <property type="match status" value="1"/>
</dbReference>
<dbReference type="RefSeq" id="WP_103084928.1">
    <property type="nucleotide sequence ID" value="NZ_MNLH01000005.1"/>
</dbReference>
<dbReference type="PROSITE" id="PS51176">
    <property type="entry name" value="PDH_ADH"/>
    <property type="match status" value="1"/>
</dbReference>
<dbReference type="Gene3D" id="1.10.3660.10">
    <property type="entry name" value="6-phosphogluconate dehydrogenase C-terminal like domain"/>
    <property type="match status" value="1"/>
</dbReference>
<evidence type="ECO:0000313" key="4">
    <source>
        <dbReference type="EMBL" id="PNS42991.1"/>
    </source>
</evidence>
<dbReference type="InterPro" id="IPR008927">
    <property type="entry name" value="6-PGluconate_DH-like_C_sf"/>
</dbReference>
<dbReference type="GO" id="GO:0008977">
    <property type="term" value="F:prephenate dehydrogenase (NAD+) activity"/>
    <property type="evidence" value="ECO:0007669"/>
    <property type="project" value="InterPro"/>
</dbReference>
<keyword evidence="2" id="KW-0560">Oxidoreductase</keyword>
<sequence length="387" mass="42689">MLNAYNTKFTVGIVGLGLIGGSLAKRLVKQNCTVYAYNRHTDIYSQAREAGIICVDSVKDLALKKPNVLVLCNSLASMPSVLKQLENNIDQSVTTLSDVGSVKDIVRNQVKAANLGECYVGAHPMAGSEFTGWKSSYAELLDNALWALTVDSNTKLWRVANVLHMITNVCKNRAIVINDDIHDKSAALISHMPHVVSTALANVLCDNQYRNIAIQLSAGSWRDMTRVSLTDPNRTRAMVSEDRHNVAILLRSLIKELDKAATMLEDSAEDADSAEKEFFAKAQPWREYKYAVRNKESSLDSGTSVTLADSGDSGTLTDSADSAEYSVYSADSVSNWREKLLDLAKNGEEIIGISSNLDYENVDFSSDNEYSYDLRLKKNNIMMKFMG</sequence>
<dbReference type="InterPro" id="IPR036291">
    <property type="entry name" value="NAD(P)-bd_dom_sf"/>
</dbReference>
<dbReference type="InterPro" id="IPR046826">
    <property type="entry name" value="PDH_N"/>
</dbReference>
<comment type="caution">
    <text evidence="4">The sequence shown here is derived from an EMBL/GenBank/DDBJ whole genome shotgun (WGS) entry which is preliminary data.</text>
</comment>
<evidence type="ECO:0000256" key="2">
    <source>
        <dbReference type="ARBA" id="ARBA00023002"/>
    </source>
</evidence>
<gene>
    <name evidence="4" type="ORF">BFS05_05200</name>
</gene>
<feature type="domain" description="Prephenate/arogenate dehydrogenase" evidence="3">
    <location>
        <begin position="9"/>
        <end position="297"/>
    </location>
</feature>
<dbReference type="InterPro" id="IPR003099">
    <property type="entry name" value="Prephen_DH"/>
</dbReference>
<dbReference type="AlphaFoldDB" id="A0A2K1STW6"/>
<proteinExistence type="inferred from homology"/>
<dbReference type="GO" id="GO:0004665">
    <property type="term" value="F:prephenate dehydrogenase (NADP+) activity"/>
    <property type="evidence" value="ECO:0007669"/>
    <property type="project" value="InterPro"/>
</dbReference>